<evidence type="ECO:0000256" key="1">
    <source>
        <dbReference type="ARBA" id="ARBA00004123"/>
    </source>
</evidence>
<dbReference type="GO" id="GO:0005665">
    <property type="term" value="C:RNA polymerase II, core complex"/>
    <property type="evidence" value="ECO:0007669"/>
    <property type="project" value="UniProtKB-ARBA"/>
</dbReference>
<organism evidence="7 8">
    <name type="scientific">Coptis chinensis</name>
    <dbReference type="NCBI Taxonomy" id="261450"/>
    <lineage>
        <taxon>Eukaryota</taxon>
        <taxon>Viridiplantae</taxon>
        <taxon>Streptophyta</taxon>
        <taxon>Embryophyta</taxon>
        <taxon>Tracheophyta</taxon>
        <taxon>Spermatophyta</taxon>
        <taxon>Magnoliopsida</taxon>
        <taxon>Ranunculales</taxon>
        <taxon>Ranunculaceae</taxon>
        <taxon>Coptidoideae</taxon>
        <taxon>Coptis</taxon>
    </lineage>
</organism>
<evidence type="ECO:0000256" key="3">
    <source>
        <dbReference type="ARBA" id="ARBA00022723"/>
    </source>
</evidence>
<accession>A0A835H1R3</accession>
<dbReference type="GO" id="GO:0000178">
    <property type="term" value="C:exosome (RNase complex)"/>
    <property type="evidence" value="ECO:0007669"/>
    <property type="project" value="TreeGrafter"/>
</dbReference>
<evidence type="ECO:0000313" key="7">
    <source>
        <dbReference type="EMBL" id="KAF9589953.1"/>
    </source>
</evidence>
<dbReference type="PANTHER" id="PTHR21563">
    <property type="entry name" value="ZINC FINGER C3H1 DOMAIN-CONTAINING PROTEIN"/>
    <property type="match status" value="1"/>
</dbReference>
<keyword evidence="3" id="KW-0479">Metal-binding</keyword>
<dbReference type="Pfam" id="PF01194">
    <property type="entry name" value="RNA_pol_N"/>
    <property type="match status" value="1"/>
</dbReference>
<dbReference type="GO" id="GO:0008270">
    <property type="term" value="F:zinc ion binding"/>
    <property type="evidence" value="ECO:0007669"/>
    <property type="project" value="InterPro"/>
</dbReference>
<evidence type="ECO:0000256" key="4">
    <source>
        <dbReference type="ARBA" id="ARBA00022833"/>
    </source>
</evidence>
<dbReference type="PANTHER" id="PTHR21563:SF3">
    <property type="entry name" value="ZINC FINGER C3H1 DOMAIN-CONTAINING PROTEIN"/>
    <property type="match status" value="1"/>
</dbReference>
<evidence type="ECO:0000256" key="5">
    <source>
        <dbReference type="ARBA" id="ARBA00023163"/>
    </source>
</evidence>
<dbReference type="FunFam" id="1.10.10.60:FF:000024">
    <property type="entry name" value="DNA-directed RNA polymerases I, II, and III subunit"/>
    <property type="match status" value="1"/>
</dbReference>
<dbReference type="NCBIfam" id="NF003089">
    <property type="entry name" value="PRK04016.1"/>
    <property type="match status" value="1"/>
</dbReference>
<protein>
    <submittedName>
        <fullName evidence="7">Uncharacterized protein</fullName>
    </submittedName>
</protein>
<dbReference type="SUPFAM" id="SSF46924">
    <property type="entry name" value="RNA polymerase subunit RPB10"/>
    <property type="match status" value="1"/>
</dbReference>
<dbReference type="GO" id="GO:0003899">
    <property type="term" value="F:DNA-directed RNA polymerase activity"/>
    <property type="evidence" value="ECO:0007669"/>
    <property type="project" value="InterPro"/>
</dbReference>
<dbReference type="AlphaFoldDB" id="A0A835H1R3"/>
<dbReference type="InterPro" id="IPR023580">
    <property type="entry name" value="RNA_pol_su_RPB10"/>
</dbReference>
<keyword evidence="4" id="KW-0862">Zinc</keyword>
<dbReference type="Gene3D" id="1.10.10.60">
    <property type="entry name" value="Homeodomain-like"/>
    <property type="match status" value="1"/>
</dbReference>
<dbReference type="PROSITE" id="PS01112">
    <property type="entry name" value="RNA_POL_N_8KD"/>
    <property type="match status" value="1"/>
</dbReference>
<keyword evidence="8" id="KW-1185">Reference proteome</keyword>
<proteinExistence type="inferred from homology"/>
<dbReference type="Proteomes" id="UP000631114">
    <property type="component" value="Unassembled WGS sequence"/>
</dbReference>
<comment type="caution">
    <text evidence="7">The sequence shown here is derived from an EMBL/GenBank/DDBJ whole genome shotgun (WGS) entry which is preliminary data.</text>
</comment>
<reference evidence="7 8" key="1">
    <citation type="submission" date="2020-10" db="EMBL/GenBank/DDBJ databases">
        <title>The Coptis chinensis genome and diversification of protoberbering-type alkaloids.</title>
        <authorList>
            <person name="Wang B."/>
            <person name="Shu S."/>
            <person name="Song C."/>
            <person name="Liu Y."/>
        </authorList>
    </citation>
    <scope>NUCLEOTIDE SEQUENCE [LARGE SCALE GENOMIC DNA]</scope>
    <source>
        <strain evidence="7">HL-2020</strain>
        <tissue evidence="7">Leaf</tissue>
    </source>
</reference>
<comment type="similarity">
    <text evidence="6">Belongs to the archaeal Rpo10/eukaryotic RPB10 RNA polymerase subunit family.</text>
</comment>
<evidence type="ECO:0000256" key="2">
    <source>
        <dbReference type="ARBA" id="ARBA00022478"/>
    </source>
</evidence>
<name>A0A835H1R3_9MAGN</name>
<dbReference type="InterPro" id="IPR020789">
    <property type="entry name" value="RNA_pol_suN_Zn-BS"/>
</dbReference>
<dbReference type="GO" id="GO:0003677">
    <property type="term" value="F:DNA binding"/>
    <property type="evidence" value="ECO:0007669"/>
    <property type="project" value="InterPro"/>
</dbReference>
<dbReference type="InterPro" id="IPR039278">
    <property type="entry name" value="Red1"/>
</dbReference>
<dbReference type="EMBL" id="JADFTS010000009">
    <property type="protein sequence ID" value="KAF9589953.1"/>
    <property type="molecule type" value="Genomic_DNA"/>
</dbReference>
<dbReference type="HAMAP" id="MF_00250">
    <property type="entry name" value="RNApol_arch_Rpo10"/>
    <property type="match status" value="1"/>
</dbReference>
<gene>
    <name evidence="7" type="ORF">IFM89_029569</name>
</gene>
<comment type="subcellular location">
    <subcellularLocation>
        <location evidence="1">Nucleus</location>
    </subcellularLocation>
</comment>
<sequence>MIIPVRCFTCGKVIGNKWDTYLDLLQADYTEGDALDALGLVRYCCRRMLMTHVDLIEKLLNYNSTLSLSLSYLWRKQRPVNETTVGLLSWHPNTVSAIRYSEDSYELLLMYINSRLKLDDHLAAYDFAIAALSRHANSPNKDRVHVSACILDLFLQLMGCLCMSGGTCKAIQRISGLLLTATDCSCIGSVFLSDILACLTLSDKCIFWVCCAYIVIYQKLPDAGSYQFELEKELKSVVEWPSIQLTDSKKHRALDLMKIGVDSVTLNGARLHRSYFGNLNYEEALRKWPREIPGVQCIWNQYAHCAVVSGGLDFARQLLLHWFESVCKGDCLQNGELDLMEDDCFYGSSESSSPKPDVCFTHFDSKDELFGLLNLSLYRLLQKDKLKVHLAIDKALKIAGPEYFEHCVREHAIFSLSHALVPVDDACGSGILSLLNRYLVDSRVLPVSEPLSRV</sequence>
<evidence type="ECO:0000313" key="8">
    <source>
        <dbReference type="Proteomes" id="UP000631114"/>
    </source>
</evidence>
<dbReference type="InterPro" id="IPR000268">
    <property type="entry name" value="RPABC5/Rpb10"/>
</dbReference>
<dbReference type="OrthoDB" id="1922977at2759"/>
<keyword evidence="2" id="KW-0240">DNA-directed RNA polymerase</keyword>
<evidence type="ECO:0000256" key="6">
    <source>
        <dbReference type="ARBA" id="ARBA00025720"/>
    </source>
</evidence>
<keyword evidence="5" id="KW-0804">Transcription</keyword>
<dbReference type="GO" id="GO:0006351">
    <property type="term" value="P:DNA-templated transcription"/>
    <property type="evidence" value="ECO:0007669"/>
    <property type="project" value="InterPro"/>
</dbReference>